<comment type="caution">
    <text evidence="1">The sequence shown here is derived from an EMBL/GenBank/DDBJ whole genome shotgun (WGS) entry which is preliminary data.</text>
</comment>
<name>A0A845DXL4_9BACI</name>
<dbReference type="AlphaFoldDB" id="A0A845DXL4"/>
<dbReference type="Proteomes" id="UP000460949">
    <property type="component" value="Unassembled WGS sequence"/>
</dbReference>
<sequence length="118" mass="13098">MGVNTGCSADFWGALQNIPQWPEDYSICDRVNHVFDVCIYKDNLNLLFALNLPVPSTLTQELAVEGTAALLNAAHPLVNYPLTEEEVIAIFQEAVETENYEEAISLFAAYNNLYCPLA</sequence>
<dbReference type="EMBL" id="WMET01000005">
    <property type="protein sequence ID" value="MYL21559.1"/>
    <property type="molecule type" value="Genomic_DNA"/>
</dbReference>
<protein>
    <submittedName>
        <fullName evidence="1">Uncharacterized protein</fullName>
    </submittedName>
</protein>
<dbReference type="RefSeq" id="WP_160839362.1">
    <property type="nucleotide sequence ID" value="NZ_JAIVAK010000003.1"/>
</dbReference>
<dbReference type="OrthoDB" id="2919900at2"/>
<reference evidence="1 2" key="1">
    <citation type="submission" date="2019-11" db="EMBL/GenBank/DDBJ databases">
        <title>Genome sequences of 17 halophilic strains isolated from different environments.</title>
        <authorList>
            <person name="Furrow R.E."/>
        </authorList>
    </citation>
    <scope>NUCLEOTIDE SEQUENCE [LARGE SCALE GENOMIC DNA]</scope>
    <source>
        <strain evidence="1 2">22511_23_Filter</strain>
    </source>
</reference>
<gene>
    <name evidence="1" type="ORF">GLW04_16770</name>
</gene>
<accession>A0A845DXL4</accession>
<evidence type="ECO:0000313" key="2">
    <source>
        <dbReference type="Proteomes" id="UP000460949"/>
    </source>
</evidence>
<organism evidence="1 2">
    <name type="scientific">Halobacillus litoralis</name>
    <dbReference type="NCBI Taxonomy" id="45668"/>
    <lineage>
        <taxon>Bacteria</taxon>
        <taxon>Bacillati</taxon>
        <taxon>Bacillota</taxon>
        <taxon>Bacilli</taxon>
        <taxon>Bacillales</taxon>
        <taxon>Bacillaceae</taxon>
        <taxon>Halobacillus</taxon>
    </lineage>
</organism>
<evidence type="ECO:0000313" key="1">
    <source>
        <dbReference type="EMBL" id="MYL21559.1"/>
    </source>
</evidence>
<proteinExistence type="predicted"/>